<sequence length="43" mass="4960">MTQTRFADQAGGEKLKKSIACHFPLKRRLRAGWEEISSWLALK</sequence>
<dbReference type="EMBL" id="JBBGZH010000002">
    <property type="protein sequence ID" value="MEJ5021931.1"/>
    <property type="molecule type" value="Genomic_DNA"/>
</dbReference>
<reference evidence="1 2" key="1">
    <citation type="submission" date="2023-12" db="EMBL/GenBank/DDBJ databases">
        <title>Gut-associated functions are favored during microbiome assembly across C. elegans life.</title>
        <authorList>
            <person name="Zimmermann J."/>
        </authorList>
    </citation>
    <scope>NUCLEOTIDE SEQUENCE [LARGE SCALE GENOMIC DNA]</scope>
    <source>
        <strain evidence="1 2">MYb71</strain>
    </source>
</reference>
<protein>
    <recommendedName>
        <fullName evidence="3">Transposase</fullName>
    </recommendedName>
</protein>
<name>A0ABU8PIN6_9HYPH</name>
<evidence type="ECO:0000313" key="1">
    <source>
        <dbReference type="EMBL" id="MEJ5021931.1"/>
    </source>
</evidence>
<accession>A0ABU8PIN6</accession>
<proteinExistence type="predicted"/>
<evidence type="ECO:0008006" key="3">
    <source>
        <dbReference type="Google" id="ProtNLM"/>
    </source>
</evidence>
<evidence type="ECO:0000313" key="2">
    <source>
        <dbReference type="Proteomes" id="UP001375812"/>
    </source>
</evidence>
<keyword evidence="2" id="KW-1185">Reference proteome</keyword>
<comment type="caution">
    <text evidence="1">The sequence shown here is derived from an EMBL/GenBank/DDBJ whole genome shotgun (WGS) entry which is preliminary data.</text>
</comment>
<gene>
    <name evidence="1" type="ORF">WH297_19650</name>
</gene>
<dbReference type="RefSeq" id="WP_286154227.1">
    <property type="nucleotide sequence ID" value="NZ_JBBGZH010000002.1"/>
</dbReference>
<dbReference type="Proteomes" id="UP001375812">
    <property type="component" value="Unassembled WGS sequence"/>
</dbReference>
<organism evidence="1 2">
    <name type="scientific">Ochrobactrum vermis</name>
    <dbReference type="NCBI Taxonomy" id="1827297"/>
    <lineage>
        <taxon>Bacteria</taxon>
        <taxon>Pseudomonadati</taxon>
        <taxon>Pseudomonadota</taxon>
        <taxon>Alphaproteobacteria</taxon>
        <taxon>Hyphomicrobiales</taxon>
        <taxon>Brucellaceae</taxon>
        <taxon>Brucella/Ochrobactrum group</taxon>
        <taxon>Ochrobactrum</taxon>
    </lineage>
</organism>